<dbReference type="GO" id="GO:0050660">
    <property type="term" value="F:flavin adenine dinucleotide binding"/>
    <property type="evidence" value="ECO:0007669"/>
    <property type="project" value="InterPro"/>
</dbReference>
<comment type="cofactor">
    <cofactor evidence="1 5">
        <name>FAD</name>
        <dbReference type="ChEBI" id="CHEBI:57692"/>
    </cofactor>
</comment>
<proteinExistence type="inferred from homology"/>
<dbReference type="Gene3D" id="3.50.50.60">
    <property type="entry name" value="FAD/NAD(P)-binding domain"/>
    <property type="match status" value="1"/>
</dbReference>
<feature type="binding site" evidence="5">
    <location>
        <begin position="89"/>
        <end position="92"/>
    </location>
    <ligand>
        <name>FAD</name>
        <dbReference type="ChEBI" id="CHEBI:57692"/>
    </ligand>
</feature>
<feature type="domain" description="Glucose-methanol-choline oxidoreductase N-terminal" evidence="6">
    <location>
        <begin position="251"/>
        <end position="265"/>
    </location>
</feature>
<dbReference type="InterPro" id="IPR036188">
    <property type="entry name" value="FAD/NAD-bd_sf"/>
</dbReference>
<evidence type="ECO:0000313" key="8">
    <source>
        <dbReference type="Proteomes" id="UP000076088"/>
    </source>
</evidence>
<dbReference type="InterPro" id="IPR007867">
    <property type="entry name" value="GMC_OxRtase_C"/>
</dbReference>
<organism evidence="7 8">
    <name type="scientific">Sphingopyxis macrogoltabida</name>
    <name type="common">Sphingomonas macrogoltabidus</name>
    <dbReference type="NCBI Taxonomy" id="33050"/>
    <lineage>
        <taxon>Bacteria</taxon>
        <taxon>Pseudomonadati</taxon>
        <taxon>Pseudomonadota</taxon>
        <taxon>Alphaproteobacteria</taxon>
        <taxon>Sphingomonadales</taxon>
        <taxon>Sphingomonadaceae</taxon>
        <taxon>Sphingopyxis</taxon>
    </lineage>
</organism>
<dbReference type="GO" id="GO:0016614">
    <property type="term" value="F:oxidoreductase activity, acting on CH-OH group of donors"/>
    <property type="evidence" value="ECO:0007669"/>
    <property type="project" value="InterPro"/>
</dbReference>
<keyword evidence="3" id="KW-0285">Flavoprotein</keyword>
<gene>
    <name evidence="7" type="ORF">ATM17_30540</name>
</gene>
<dbReference type="RefSeq" id="WP_054734639.1">
    <property type="nucleotide sequence ID" value="NZ_CP009430.1"/>
</dbReference>
<keyword evidence="7" id="KW-0614">Plasmid</keyword>
<reference evidence="8" key="1">
    <citation type="submission" date="2015-11" db="EMBL/GenBank/DDBJ databases">
        <title>Complete genome sequence of a polyethylene-glycol degrader Sphingopyxis macrogoltabida 203N (NBRC 111659).</title>
        <authorList>
            <person name="Yoshiyuki O."/>
            <person name="Shouta N."/>
            <person name="Nagata Y."/>
            <person name="Numata M."/>
            <person name="Tsuchikane K."/>
            <person name="Hosoyama A."/>
            <person name="Yamazoe A."/>
            <person name="Tsuda M."/>
            <person name="Fujita N."/>
            <person name="Kawai F."/>
        </authorList>
    </citation>
    <scope>NUCLEOTIDE SEQUENCE [LARGE SCALE GENOMIC DNA]</scope>
    <source>
        <strain evidence="8">203N</strain>
        <plasmid evidence="8">unnamed1</plasmid>
    </source>
</reference>
<keyword evidence="4 5" id="KW-0274">FAD</keyword>
<protein>
    <submittedName>
        <fullName evidence="7">Choline dehydrogenase</fullName>
    </submittedName>
</protein>
<evidence type="ECO:0000256" key="5">
    <source>
        <dbReference type="PIRSR" id="PIRSR000137-2"/>
    </source>
</evidence>
<reference evidence="7 8" key="2">
    <citation type="journal article" date="2016" name="Genome Announc.">
        <title>Complete Genome Sequence of Sphingopyxis macrogoltabida Strain 203N (NBRC 111659), a Polyethylene Glycol Degrader.</title>
        <authorList>
            <person name="Ohtsubo Y."/>
            <person name="Nonoyama S."/>
            <person name="Nagata Y."/>
            <person name="Numata M."/>
            <person name="Tsuchikane K."/>
            <person name="Hosoyama A."/>
            <person name="Yamazoe A."/>
            <person name="Tsuda M."/>
            <person name="Fujita N."/>
            <person name="Kawai F."/>
        </authorList>
    </citation>
    <scope>NUCLEOTIDE SEQUENCE [LARGE SCALE GENOMIC DNA]</scope>
    <source>
        <strain evidence="7 8">203N</strain>
    </source>
</reference>
<evidence type="ECO:0000256" key="3">
    <source>
        <dbReference type="ARBA" id="ARBA00022630"/>
    </source>
</evidence>
<dbReference type="SUPFAM" id="SSF51905">
    <property type="entry name" value="FAD/NAD(P)-binding domain"/>
    <property type="match status" value="1"/>
</dbReference>
<dbReference type="EMBL" id="CP013345">
    <property type="protein sequence ID" value="AMU92600.1"/>
    <property type="molecule type" value="Genomic_DNA"/>
</dbReference>
<dbReference type="PANTHER" id="PTHR11552:SF147">
    <property type="entry name" value="CHOLINE DEHYDROGENASE, MITOCHONDRIAL"/>
    <property type="match status" value="1"/>
</dbReference>
<dbReference type="Pfam" id="PF05199">
    <property type="entry name" value="GMC_oxred_C"/>
    <property type="match status" value="1"/>
</dbReference>
<dbReference type="Gene3D" id="3.30.410.40">
    <property type="match status" value="1"/>
</dbReference>
<evidence type="ECO:0000256" key="1">
    <source>
        <dbReference type="ARBA" id="ARBA00001974"/>
    </source>
</evidence>
<evidence type="ECO:0000256" key="4">
    <source>
        <dbReference type="ARBA" id="ARBA00022827"/>
    </source>
</evidence>
<evidence type="ECO:0000313" key="7">
    <source>
        <dbReference type="EMBL" id="AMU92600.1"/>
    </source>
</evidence>
<dbReference type="Pfam" id="PF00732">
    <property type="entry name" value="GMC_oxred_N"/>
    <property type="match status" value="1"/>
</dbReference>
<sequence>MSDRYDYVVVGGGSSGAVIASRLSAAGASVLLLEAGGTDRRLDVIVPGLLAGAYKSANWKYPTEPDPSRTNTPEVQMAGKLMGGGGSINSCVFIRGNRADYDHWAALGCDGWDYASVLPSFRRMETWQGGANEFRGGDGPISVGEQTDRGTANSAFYAAAQQAGYPIADDYNGDSQHGISWVQLNHRKGKRSQSSREFVSRIASKTFLKIITGAVARRVIIESDRAVGVEYRCAGEIKIARADVEVILSAGAYGSPKLLMLSGIGPRRSLESFGIEVKADSPGVGQNLQDHPASMMRWRAKGVRTMNKMGLTDAVKGLGQYLFKGTGFLAMTAVPVQVLAQSDGGTAHPNLQLCFAPFALSREPDENGMFDVKLTKEQGFYTSSILLHPRTRGSVTLRSANPDDFPVISHQFYTHPDDLRDIMIGMDEIKRIMAQPAMAAITDGMMLPEAGLNTAEDWKQYTRMITHSAHHPVGTCKMGTDDMAVLDPQLRVRGIRGLRVCDASIMPVIPSGNTNAPSMMIGERGAELIFRDSNAIASEKQIAA</sequence>
<dbReference type="PIRSF" id="PIRSF000137">
    <property type="entry name" value="Alcohol_oxidase"/>
    <property type="match status" value="1"/>
</dbReference>
<dbReference type="KEGG" id="smaz:LH19_26555"/>
<dbReference type="InterPro" id="IPR000172">
    <property type="entry name" value="GMC_OxRdtase_N"/>
</dbReference>
<name>A0AAC9FHQ9_SPHMC</name>
<accession>A0AAC9FHQ9</accession>
<dbReference type="InterPro" id="IPR012132">
    <property type="entry name" value="GMC_OxRdtase"/>
</dbReference>
<evidence type="ECO:0000256" key="2">
    <source>
        <dbReference type="ARBA" id="ARBA00010790"/>
    </source>
</evidence>
<dbReference type="PANTHER" id="PTHR11552">
    <property type="entry name" value="GLUCOSE-METHANOL-CHOLINE GMC OXIDOREDUCTASE"/>
    <property type="match status" value="1"/>
</dbReference>
<geneLocation type="plasmid" evidence="7 8">
    <name>unnamed1</name>
</geneLocation>
<dbReference type="AlphaFoldDB" id="A0AAC9FHQ9"/>
<keyword evidence="8" id="KW-1185">Reference proteome</keyword>
<comment type="similarity">
    <text evidence="2">Belongs to the GMC oxidoreductase family.</text>
</comment>
<evidence type="ECO:0000259" key="6">
    <source>
        <dbReference type="PROSITE" id="PS00624"/>
    </source>
</evidence>
<dbReference type="Proteomes" id="UP000076088">
    <property type="component" value="Plasmid unnamed1"/>
</dbReference>
<dbReference type="SUPFAM" id="SSF54373">
    <property type="entry name" value="FAD-linked reductases, C-terminal domain"/>
    <property type="match status" value="1"/>
</dbReference>
<dbReference type="PROSITE" id="PS00624">
    <property type="entry name" value="GMC_OXRED_2"/>
    <property type="match status" value="1"/>
</dbReference>